<organism evidence="2 3">
    <name type="scientific">Echinicola rosea</name>
    <dbReference type="NCBI Taxonomy" id="1807691"/>
    <lineage>
        <taxon>Bacteria</taxon>
        <taxon>Pseudomonadati</taxon>
        <taxon>Bacteroidota</taxon>
        <taxon>Cytophagia</taxon>
        <taxon>Cytophagales</taxon>
        <taxon>Cyclobacteriaceae</taxon>
        <taxon>Echinicola</taxon>
    </lineage>
</organism>
<protein>
    <recommendedName>
        <fullName evidence="1">DUF6250 domain-containing protein</fullName>
    </recommendedName>
</protein>
<evidence type="ECO:0000259" key="1">
    <source>
        <dbReference type="Pfam" id="PF19763"/>
    </source>
</evidence>
<dbReference type="InterPro" id="IPR013320">
    <property type="entry name" value="ConA-like_dom_sf"/>
</dbReference>
<reference evidence="3" key="1">
    <citation type="journal article" date="2019" name="Int. J. Syst. Evol. Microbiol.">
        <title>The Global Catalogue of Microorganisms (GCM) 10K type strain sequencing project: providing services to taxonomists for standard genome sequencing and annotation.</title>
        <authorList>
            <consortium name="The Broad Institute Genomics Platform"/>
            <consortium name="The Broad Institute Genome Sequencing Center for Infectious Disease"/>
            <person name="Wu L."/>
            <person name="Ma J."/>
        </authorList>
    </citation>
    <scope>NUCLEOTIDE SEQUENCE [LARGE SCALE GENOMIC DNA]</scope>
    <source>
        <strain evidence="3">CGMCC 1.15407</strain>
    </source>
</reference>
<gene>
    <name evidence="2" type="ORF">GCM10011339_09180</name>
</gene>
<proteinExistence type="predicted"/>
<evidence type="ECO:0000313" key="2">
    <source>
        <dbReference type="EMBL" id="GGF23280.1"/>
    </source>
</evidence>
<name>A0ABQ1URC9_9BACT</name>
<accession>A0ABQ1URC9</accession>
<comment type="caution">
    <text evidence="2">The sequence shown here is derived from an EMBL/GenBank/DDBJ whole genome shotgun (WGS) entry which is preliminary data.</text>
</comment>
<dbReference type="InterPro" id="IPR046217">
    <property type="entry name" value="DUF6250"/>
</dbReference>
<dbReference type="Pfam" id="PF19763">
    <property type="entry name" value="DUF6250"/>
    <property type="match status" value="1"/>
</dbReference>
<dbReference type="Proteomes" id="UP000647339">
    <property type="component" value="Unassembled WGS sequence"/>
</dbReference>
<dbReference type="SUPFAM" id="SSF49899">
    <property type="entry name" value="Concanavalin A-like lectins/glucanases"/>
    <property type="match status" value="1"/>
</dbReference>
<evidence type="ECO:0000313" key="3">
    <source>
        <dbReference type="Proteomes" id="UP000647339"/>
    </source>
</evidence>
<feature type="domain" description="DUF6250" evidence="1">
    <location>
        <begin position="80"/>
        <end position="239"/>
    </location>
</feature>
<keyword evidence="3" id="KW-1185">Reference proteome</keyword>
<dbReference type="EMBL" id="BMIU01000003">
    <property type="protein sequence ID" value="GGF23280.1"/>
    <property type="molecule type" value="Genomic_DNA"/>
</dbReference>
<sequence>MIITGAFLASCGGSGNKESKLATKELSGENIVSSRKTVAETDKVLASEDFSTPLDSSKWKVEMDDLPNSSVAVEGGKLVLDTKGGVTVWLNQKLKGNIEITYKRQVVMADGTNDRLSDLNQFWMATDPENENLFTRGGKFAEYDSLSMYYVGFGGNYNGTTRFREYQGDGEKTLLFDLDDEDHLLKPNHWYTIKIKVEDGLVSYWVDGEKFFEYQDETPLTEGYFGFRSTWSRHEIDDLKIVRLEN</sequence>
<dbReference type="Gene3D" id="2.60.120.200">
    <property type="match status" value="1"/>
</dbReference>